<dbReference type="Proteomes" id="UP001601059">
    <property type="component" value="Unassembled WGS sequence"/>
</dbReference>
<keyword evidence="1" id="KW-0031">Aminopeptidase</keyword>
<proteinExistence type="predicted"/>
<accession>A0ABW6KG25</accession>
<evidence type="ECO:0000313" key="1">
    <source>
        <dbReference type="EMBL" id="MFE8702170.1"/>
    </source>
</evidence>
<gene>
    <name evidence="1" type="ORF">ACFYKX_16345</name>
</gene>
<organism evidence="1 2">
    <name type="scientific">Cytobacillus spartinae</name>
    <dbReference type="NCBI Taxonomy" id="3299023"/>
    <lineage>
        <taxon>Bacteria</taxon>
        <taxon>Bacillati</taxon>
        <taxon>Bacillota</taxon>
        <taxon>Bacilli</taxon>
        <taxon>Bacillales</taxon>
        <taxon>Bacillaceae</taxon>
        <taxon>Cytobacillus</taxon>
    </lineage>
</organism>
<dbReference type="RefSeq" id="WP_389362131.1">
    <property type="nucleotide sequence ID" value="NZ_JBIACK010000008.1"/>
</dbReference>
<name>A0ABW6KG25_9BACI</name>
<dbReference type="InterPro" id="IPR036410">
    <property type="entry name" value="HSP_DnaJ_Cys-rich_dom_sf"/>
</dbReference>
<keyword evidence="2" id="KW-1185">Reference proteome</keyword>
<comment type="caution">
    <text evidence="1">The sequence shown here is derived from an EMBL/GenBank/DDBJ whole genome shotgun (WGS) entry which is preliminary data.</text>
</comment>
<dbReference type="SUPFAM" id="SSF57938">
    <property type="entry name" value="DnaJ/Hsp40 cysteine-rich domain"/>
    <property type="match status" value="1"/>
</dbReference>
<reference evidence="1 2" key="1">
    <citation type="submission" date="2024-08" db="EMBL/GenBank/DDBJ databases">
        <title>Two novel Cytobacillus novel species.</title>
        <authorList>
            <person name="Liu G."/>
        </authorList>
    </citation>
    <scope>NUCLEOTIDE SEQUENCE [LARGE SCALE GENOMIC DNA]</scope>
    <source>
        <strain evidence="1 2">FJAT-54145</strain>
    </source>
</reference>
<evidence type="ECO:0000313" key="2">
    <source>
        <dbReference type="Proteomes" id="UP001601059"/>
    </source>
</evidence>
<keyword evidence="1" id="KW-0378">Hydrolase</keyword>
<dbReference type="Gene3D" id="6.20.20.10">
    <property type="match status" value="1"/>
</dbReference>
<protein>
    <submittedName>
        <fullName evidence="1">Methionine aminopeptidase</fullName>
    </submittedName>
</protein>
<keyword evidence="1" id="KW-0645">Protease</keyword>
<sequence length="69" mass="7845">MGLIDAFNEWISSRYENHISKMELENRCPDCYGKGFQLYPHAIELVPYDGLYDCPSCNGSGLFTNAYDA</sequence>
<dbReference type="GO" id="GO:0004177">
    <property type="term" value="F:aminopeptidase activity"/>
    <property type="evidence" value="ECO:0007669"/>
    <property type="project" value="UniProtKB-KW"/>
</dbReference>
<dbReference type="EMBL" id="JBIACK010000008">
    <property type="protein sequence ID" value="MFE8702170.1"/>
    <property type="molecule type" value="Genomic_DNA"/>
</dbReference>